<evidence type="ECO:0000313" key="3">
    <source>
        <dbReference type="Proteomes" id="UP000322667"/>
    </source>
</evidence>
<sequence length="95" mass="11340">MGTKMLTNEAGEVTSHLQGMFTRTIRLLEAGLKPSVILTQIFSTLCCLYITQRRQMLLRICKKPWRYFSLVTHGVISFFLLFQHYRKQRCYCFYY</sequence>
<gene>
    <name evidence="2" type="ORF">ES332_D07G211700v1</name>
</gene>
<keyword evidence="1" id="KW-0812">Transmembrane</keyword>
<keyword evidence="1" id="KW-0472">Membrane</keyword>
<name>A0A5D2KAT4_GOSTO</name>
<feature type="transmembrane region" description="Helical" evidence="1">
    <location>
        <begin position="64"/>
        <end position="82"/>
    </location>
</feature>
<dbReference type="Gene3D" id="3.40.50.1010">
    <property type="entry name" value="5'-nuclease"/>
    <property type="match status" value="1"/>
</dbReference>
<keyword evidence="3" id="KW-1185">Reference proteome</keyword>
<dbReference type="AlphaFoldDB" id="A0A5D2KAT4"/>
<evidence type="ECO:0000313" key="2">
    <source>
        <dbReference type="EMBL" id="TYH63706.1"/>
    </source>
</evidence>
<feature type="transmembrane region" description="Helical" evidence="1">
    <location>
        <begin position="35"/>
        <end position="52"/>
    </location>
</feature>
<proteinExistence type="predicted"/>
<organism evidence="2 3">
    <name type="scientific">Gossypium tomentosum</name>
    <name type="common">Hawaiian cotton</name>
    <name type="synonym">Gossypium sandvicense</name>
    <dbReference type="NCBI Taxonomy" id="34277"/>
    <lineage>
        <taxon>Eukaryota</taxon>
        <taxon>Viridiplantae</taxon>
        <taxon>Streptophyta</taxon>
        <taxon>Embryophyta</taxon>
        <taxon>Tracheophyta</taxon>
        <taxon>Spermatophyta</taxon>
        <taxon>Magnoliopsida</taxon>
        <taxon>eudicotyledons</taxon>
        <taxon>Gunneridae</taxon>
        <taxon>Pentapetalae</taxon>
        <taxon>rosids</taxon>
        <taxon>malvids</taxon>
        <taxon>Malvales</taxon>
        <taxon>Malvaceae</taxon>
        <taxon>Malvoideae</taxon>
        <taxon>Gossypium</taxon>
    </lineage>
</organism>
<accession>A0A5D2KAT4</accession>
<protein>
    <submittedName>
        <fullName evidence="2">Uncharacterized protein</fullName>
    </submittedName>
</protein>
<dbReference type="EMBL" id="CM017629">
    <property type="protein sequence ID" value="TYH63706.1"/>
    <property type="molecule type" value="Genomic_DNA"/>
</dbReference>
<dbReference type="Proteomes" id="UP000322667">
    <property type="component" value="Chromosome D07"/>
</dbReference>
<evidence type="ECO:0000256" key="1">
    <source>
        <dbReference type="SAM" id="Phobius"/>
    </source>
</evidence>
<keyword evidence="1" id="KW-1133">Transmembrane helix</keyword>
<reference evidence="2 3" key="1">
    <citation type="submission" date="2019-07" db="EMBL/GenBank/DDBJ databases">
        <title>WGS assembly of Gossypium tomentosum.</title>
        <authorList>
            <person name="Chen Z.J."/>
            <person name="Sreedasyam A."/>
            <person name="Ando A."/>
            <person name="Song Q."/>
            <person name="De L."/>
            <person name="Hulse-Kemp A."/>
            <person name="Ding M."/>
            <person name="Ye W."/>
            <person name="Kirkbride R."/>
            <person name="Jenkins J."/>
            <person name="Plott C."/>
            <person name="Lovell J."/>
            <person name="Lin Y.-M."/>
            <person name="Vaughn R."/>
            <person name="Liu B."/>
            <person name="Li W."/>
            <person name="Simpson S."/>
            <person name="Scheffler B."/>
            <person name="Saski C."/>
            <person name="Grover C."/>
            <person name="Hu G."/>
            <person name="Conover J."/>
            <person name="Carlson J."/>
            <person name="Shu S."/>
            <person name="Boston L."/>
            <person name="Williams M."/>
            <person name="Peterson D."/>
            <person name="Mcgee K."/>
            <person name="Jones D."/>
            <person name="Wendel J."/>
            <person name="Stelly D."/>
            <person name="Grimwood J."/>
            <person name="Schmutz J."/>
        </authorList>
    </citation>
    <scope>NUCLEOTIDE SEQUENCE [LARGE SCALE GENOMIC DNA]</scope>
    <source>
        <strain evidence="2">7179.01</strain>
    </source>
</reference>